<reference evidence="1 2" key="1">
    <citation type="journal article" date="2014" name="Nat. Commun.">
        <title>Klebsormidium flaccidum genome reveals primary factors for plant terrestrial adaptation.</title>
        <authorList>
            <person name="Hori K."/>
            <person name="Maruyama F."/>
            <person name="Fujisawa T."/>
            <person name="Togashi T."/>
            <person name="Yamamoto N."/>
            <person name="Seo M."/>
            <person name="Sato S."/>
            <person name="Yamada T."/>
            <person name="Mori H."/>
            <person name="Tajima N."/>
            <person name="Moriyama T."/>
            <person name="Ikeuchi M."/>
            <person name="Watanabe M."/>
            <person name="Wada H."/>
            <person name="Kobayashi K."/>
            <person name="Saito M."/>
            <person name="Masuda T."/>
            <person name="Sasaki-Sekimoto Y."/>
            <person name="Mashiguchi K."/>
            <person name="Awai K."/>
            <person name="Shimojima M."/>
            <person name="Masuda S."/>
            <person name="Iwai M."/>
            <person name="Nobusawa T."/>
            <person name="Narise T."/>
            <person name="Kondo S."/>
            <person name="Saito H."/>
            <person name="Sato R."/>
            <person name="Murakawa M."/>
            <person name="Ihara Y."/>
            <person name="Oshima-Yamada Y."/>
            <person name="Ohtaka K."/>
            <person name="Satoh M."/>
            <person name="Sonobe K."/>
            <person name="Ishii M."/>
            <person name="Ohtani R."/>
            <person name="Kanamori-Sato M."/>
            <person name="Honoki R."/>
            <person name="Miyazaki D."/>
            <person name="Mochizuki H."/>
            <person name="Umetsu J."/>
            <person name="Higashi K."/>
            <person name="Shibata D."/>
            <person name="Kamiya Y."/>
            <person name="Sato N."/>
            <person name="Nakamura Y."/>
            <person name="Tabata S."/>
            <person name="Ida S."/>
            <person name="Kurokawa K."/>
            <person name="Ohta H."/>
        </authorList>
    </citation>
    <scope>NUCLEOTIDE SEQUENCE [LARGE SCALE GENOMIC DNA]</scope>
    <source>
        <strain evidence="1 2">NIES-2285</strain>
    </source>
</reference>
<proteinExistence type="predicted"/>
<dbReference type="AlphaFoldDB" id="A0A1Y1I6Q0"/>
<sequence>MTLLEVLSGTVTAEGTVPGGFVPGTVVGRGEVGMEGTGAGERTGIGVPVDERNMDSIRKTSEEYFRRAGRLVTFDLDKKKRLSWKPRLSSKIGVSERKRKTGPDAQGADERLEDEIRLEPNPVVWVNKSKAATQSDRLLVWKLCPGGATGAFVDPPGTAKVGLGLSIAKSGAGVVWAAVTVDPTEGAAERISAAGGVTDGVVSSGLVTVVDSVGLGNGGLAKPVWKKGSGDPMGSWLKLNVTTGTGEGISGGLAEVVSGELVGAVSEVSVEAGKAKVLSVGVSIGRPVKVVWTNLGSDDPGGFSVDKVGLVWAVDSVDATGVCVGLETLLNIRNDTQPA</sequence>
<keyword evidence="2" id="KW-1185">Reference proteome</keyword>
<protein>
    <submittedName>
        <fullName evidence="1">Uncharacterized protein</fullName>
    </submittedName>
</protein>
<accession>A0A1Y1I6Q0</accession>
<name>A0A1Y1I6Q0_KLENI</name>
<evidence type="ECO:0000313" key="1">
    <source>
        <dbReference type="EMBL" id="GAQ84811.1"/>
    </source>
</evidence>
<dbReference type="EMBL" id="DF237156">
    <property type="protein sequence ID" value="GAQ84811.1"/>
    <property type="molecule type" value="Genomic_DNA"/>
</dbReference>
<dbReference type="Proteomes" id="UP000054558">
    <property type="component" value="Unassembled WGS sequence"/>
</dbReference>
<organism evidence="1 2">
    <name type="scientific">Klebsormidium nitens</name>
    <name type="common">Green alga</name>
    <name type="synonym">Ulothrix nitens</name>
    <dbReference type="NCBI Taxonomy" id="105231"/>
    <lineage>
        <taxon>Eukaryota</taxon>
        <taxon>Viridiplantae</taxon>
        <taxon>Streptophyta</taxon>
        <taxon>Klebsormidiophyceae</taxon>
        <taxon>Klebsormidiales</taxon>
        <taxon>Klebsormidiaceae</taxon>
        <taxon>Klebsormidium</taxon>
    </lineage>
</organism>
<gene>
    <name evidence="1" type="ORF">KFL_002070070</name>
</gene>
<evidence type="ECO:0000313" key="2">
    <source>
        <dbReference type="Proteomes" id="UP000054558"/>
    </source>
</evidence>